<feature type="compositionally biased region" description="Basic and acidic residues" evidence="1">
    <location>
        <begin position="43"/>
        <end position="91"/>
    </location>
</feature>
<feature type="compositionally biased region" description="Basic and acidic residues" evidence="1">
    <location>
        <begin position="448"/>
        <end position="457"/>
    </location>
</feature>
<feature type="compositionally biased region" description="Basic and acidic residues" evidence="1">
    <location>
        <begin position="160"/>
        <end position="175"/>
    </location>
</feature>
<reference evidence="2 3" key="1">
    <citation type="submission" date="2024-04" db="EMBL/GenBank/DDBJ databases">
        <authorList>
            <person name="Fracassetti M."/>
        </authorList>
    </citation>
    <scope>NUCLEOTIDE SEQUENCE [LARGE SCALE GENOMIC DNA]</scope>
</reference>
<evidence type="ECO:0008006" key="4">
    <source>
        <dbReference type="Google" id="ProtNLM"/>
    </source>
</evidence>
<protein>
    <recommendedName>
        <fullName evidence="4">Myb-like protein X</fullName>
    </recommendedName>
</protein>
<feature type="compositionally biased region" description="Polar residues" evidence="1">
    <location>
        <begin position="93"/>
        <end position="109"/>
    </location>
</feature>
<organism evidence="2 3">
    <name type="scientific">Linum trigynum</name>
    <dbReference type="NCBI Taxonomy" id="586398"/>
    <lineage>
        <taxon>Eukaryota</taxon>
        <taxon>Viridiplantae</taxon>
        <taxon>Streptophyta</taxon>
        <taxon>Embryophyta</taxon>
        <taxon>Tracheophyta</taxon>
        <taxon>Spermatophyta</taxon>
        <taxon>Magnoliopsida</taxon>
        <taxon>eudicotyledons</taxon>
        <taxon>Gunneridae</taxon>
        <taxon>Pentapetalae</taxon>
        <taxon>rosids</taxon>
        <taxon>fabids</taxon>
        <taxon>Malpighiales</taxon>
        <taxon>Linaceae</taxon>
        <taxon>Linum</taxon>
    </lineage>
</organism>
<feature type="compositionally biased region" description="Basic and acidic residues" evidence="1">
    <location>
        <begin position="232"/>
        <end position="273"/>
    </location>
</feature>
<feature type="region of interest" description="Disordered" evidence="1">
    <location>
        <begin position="614"/>
        <end position="637"/>
    </location>
</feature>
<dbReference type="EMBL" id="OZ034814">
    <property type="protein sequence ID" value="CAL1361674.1"/>
    <property type="molecule type" value="Genomic_DNA"/>
</dbReference>
<feature type="region of interest" description="Disordered" evidence="1">
    <location>
        <begin position="437"/>
        <end position="457"/>
    </location>
</feature>
<evidence type="ECO:0000313" key="3">
    <source>
        <dbReference type="Proteomes" id="UP001497516"/>
    </source>
</evidence>
<dbReference type="AlphaFoldDB" id="A0AAV2CYT7"/>
<feature type="region of interest" description="Disordered" evidence="1">
    <location>
        <begin position="332"/>
        <end position="355"/>
    </location>
</feature>
<feature type="compositionally biased region" description="Pro residues" evidence="1">
    <location>
        <begin position="1"/>
        <end position="11"/>
    </location>
</feature>
<dbReference type="Proteomes" id="UP001497516">
    <property type="component" value="Chromosome 10"/>
</dbReference>
<proteinExistence type="predicted"/>
<feature type="region of interest" description="Disordered" evidence="1">
    <location>
        <begin position="123"/>
        <end position="307"/>
    </location>
</feature>
<dbReference type="PANTHER" id="PTHR34660:SF21">
    <property type="entry name" value="MYB-LIKE PROTEIN X ISOFORM X2"/>
    <property type="match status" value="1"/>
</dbReference>
<feature type="compositionally biased region" description="Polar residues" evidence="1">
    <location>
        <begin position="335"/>
        <end position="350"/>
    </location>
</feature>
<gene>
    <name evidence="2" type="ORF">LTRI10_LOCUS9039</name>
</gene>
<feature type="compositionally biased region" description="Polar residues" evidence="1">
    <location>
        <begin position="437"/>
        <end position="446"/>
    </location>
</feature>
<feature type="compositionally biased region" description="Basic and acidic residues" evidence="1">
    <location>
        <begin position="12"/>
        <end position="28"/>
    </location>
</feature>
<accession>A0AAV2CYT7</accession>
<evidence type="ECO:0000313" key="2">
    <source>
        <dbReference type="EMBL" id="CAL1361674.1"/>
    </source>
</evidence>
<feature type="compositionally biased region" description="Basic residues" evidence="1">
    <location>
        <begin position="29"/>
        <end position="42"/>
    </location>
</feature>
<dbReference type="PANTHER" id="PTHR34660">
    <property type="entry name" value="MYB-LIKE PROTEIN X"/>
    <property type="match status" value="1"/>
</dbReference>
<feature type="compositionally biased region" description="Basic and acidic residues" evidence="1">
    <location>
        <begin position="200"/>
        <end position="224"/>
    </location>
</feature>
<name>A0AAV2CYT7_9ROSI</name>
<sequence length="710" mass="80358">MSRCFPFPPPGYEKKIRIDDADLLTKEKHKEKKHKKDKKHKEKREDKDRKDKDRTKEKHREKKQRKEKDKDKEKEGDKAKNRTSDEKRVEGKNTISNQQKAASSGVNEINDSKFIQELAKRIKDDSQVSPSQMVHKIAAPSQTRAEPRGISLDRNVGNLSKEKEKIKGNGEDHWKANGQRDIVDANEVDNPFAQNFTGIDTHRTEDPAKQAAKKNSDKPTEGREKKKKHKESKADKVRDKDRGSRSKNKERDKEKKKEERTKEVREPGKDQILKESQNSLDSGHIKTSDLAKLSTTTFGSEGTIGKHKELEDEMLQEPGPRLKEINNFPLDFRNIKTSNPSKPSRTTFSVEGTPGKPQTIEVQILEETVPKLKEREKDPLDFRIVKPLEASNNATFNNEGTLVKRKELDDGGHIIIKESIKETQDFQNIKTNDASKLSSTTFSNDGTLGKRKELDDRGRKLKESIEDSQDFWNIKTMDISKLSSTALINEGTHCKRKELDGSGQKTKESKNHLHFQNNKISDPLMLCSTTLSSEGTLGKRKELEVNEHMLDNGHRPSKLRRPLASSDSVIQNGRKAEPFQGTVQLASEKQEAAISHGVDIKEPKINGFITAEPSNSCPLRPPSANVPAAGSKETVKSPHPDAKYLDQILFVPEGVDLPDFCNQDWLYSGIHQSKKPRKDCPEVHGTKQVWAEALRIESAEVSALPYVIPY</sequence>
<evidence type="ECO:0000256" key="1">
    <source>
        <dbReference type="SAM" id="MobiDB-lite"/>
    </source>
</evidence>
<feature type="region of interest" description="Disordered" evidence="1">
    <location>
        <begin position="1"/>
        <end position="110"/>
    </location>
</feature>
<keyword evidence="3" id="KW-1185">Reference proteome</keyword>